<reference evidence="2 3" key="1">
    <citation type="submission" date="2019-03" db="EMBL/GenBank/DDBJ databases">
        <title>Rhodosporidium diobovatum UCD-FST 08-225 genome sequencing, assembly, and annotation.</title>
        <authorList>
            <person name="Fakankun I.U."/>
            <person name="Fristensky B."/>
            <person name="Levin D.B."/>
        </authorList>
    </citation>
    <scope>NUCLEOTIDE SEQUENCE [LARGE SCALE GENOMIC DNA]</scope>
    <source>
        <strain evidence="2 3">UCD-FST 08-225</strain>
    </source>
</reference>
<dbReference type="PANTHER" id="PTHR14614:SF109">
    <property type="entry name" value="RIBOSOMAL LYSINE N-METHYLTRANSFERASE 5"/>
    <property type="match status" value="1"/>
</dbReference>
<feature type="region of interest" description="Disordered" evidence="1">
    <location>
        <begin position="69"/>
        <end position="90"/>
    </location>
</feature>
<protein>
    <recommendedName>
        <fullName evidence="4">Methyltransferase-domain-containing protein</fullName>
    </recommendedName>
</protein>
<dbReference type="InterPro" id="IPR029063">
    <property type="entry name" value="SAM-dependent_MTases_sf"/>
</dbReference>
<dbReference type="InterPro" id="IPR019410">
    <property type="entry name" value="Methyltransf_16"/>
</dbReference>
<organism evidence="2 3">
    <name type="scientific">Rhodotorula diobovata</name>
    <dbReference type="NCBI Taxonomy" id="5288"/>
    <lineage>
        <taxon>Eukaryota</taxon>
        <taxon>Fungi</taxon>
        <taxon>Dikarya</taxon>
        <taxon>Basidiomycota</taxon>
        <taxon>Pucciniomycotina</taxon>
        <taxon>Microbotryomycetes</taxon>
        <taxon>Sporidiobolales</taxon>
        <taxon>Sporidiobolaceae</taxon>
        <taxon>Rhodotorula</taxon>
    </lineage>
</organism>
<dbReference type="Gene3D" id="3.40.50.150">
    <property type="entry name" value="Vaccinia Virus protein VP39"/>
    <property type="match status" value="1"/>
</dbReference>
<accession>A0A5C5FUQ3</accession>
<dbReference type="OrthoDB" id="2529286at2759"/>
<dbReference type="PANTHER" id="PTHR14614">
    <property type="entry name" value="HEPATOCELLULAR CARCINOMA-ASSOCIATED ANTIGEN"/>
    <property type="match status" value="1"/>
</dbReference>
<evidence type="ECO:0008006" key="4">
    <source>
        <dbReference type="Google" id="ProtNLM"/>
    </source>
</evidence>
<evidence type="ECO:0000313" key="2">
    <source>
        <dbReference type="EMBL" id="TNY20617.1"/>
    </source>
</evidence>
<dbReference type="Proteomes" id="UP000311382">
    <property type="component" value="Unassembled WGS sequence"/>
</dbReference>
<comment type="caution">
    <text evidence="2">The sequence shown here is derived from an EMBL/GenBank/DDBJ whole genome shotgun (WGS) entry which is preliminary data.</text>
</comment>
<name>A0A5C5FUQ3_9BASI</name>
<evidence type="ECO:0000256" key="1">
    <source>
        <dbReference type="SAM" id="MobiDB-lite"/>
    </source>
</evidence>
<evidence type="ECO:0000313" key="3">
    <source>
        <dbReference type="Proteomes" id="UP000311382"/>
    </source>
</evidence>
<dbReference type="STRING" id="5288.A0A5C5FUQ3"/>
<dbReference type="EMBL" id="SOZI01000062">
    <property type="protein sequence ID" value="TNY20617.1"/>
    <property type="molecule type" value="Genomic_DNA"/>
</dbReference>
<dbReference type="GO" id="GO:0032991">
    <property type="term" value="C:protein-containing complex"/>
    <property type="evidence" value="ECO:0007669"/>
    <property type="project" value="TreeGrafter"/>
</dbReference>
<dbReference type="GO" id="GO:0005829">
    <property type="term" value="C:cytosol"/>
    <property type="evidence" value="ECO:0007669"/>
    <property type="project" value="TreeGrafter"/>
</dbReference>
<dbReference type="GO" id="GO:0008757">
    <property type="term" value="F:S-adenosylmethionine-dependent methyltransferase activity"/>
    <property type="evidence" value="ECO:0007669"/>
    <property type="project" value="UniProtKB-ARBA"/>
</dbReference>
<gene>
    <name evidence="2" type="ORF">DMC30DRAFT_244722</name>
</gene>
<dbReference type="Pfam" id="PF10294">
    <property type="entry name" value="Methyltransf_16"/>
    <property type="match status" value="2"/>
</dbReference>
<sequence>MSSTPWTLCLPASAVPVDDVDEELFLIYTRKLQLGAPGGAAGSTALGYLEGRDGVLDVQLTIAPPLSSSTGTVTDANRGGRRAGRTKAAKEQKKEVLVGVEVHQSLDALRHRKGDTGSVLWRTSLHLAQYLLQSHHFPSPSHPPLLPLLGASMTLELGSGTGFLGLALRSIWAERGRWVFSDQAENLGLVVRNLRVNGARPLGRISAALAAANGGKMYNSKRMAPNPPPSWYPATHVMELDWLAEAAAWDAQPGSLYSLPSSSSHSHSRSAPASLINAPDYILAADCIYNPSLSAPLAKTILRRAGPHTVVVVACELRDEAAVEEFLRAWVELGEKDGWKVVRIEWGGEEEREAAGRIAEGTFALWAGWQPKAWPPREERPTNW</sequence>
<keyword evidence="3" id="KW-1185">Reference proteome</keyword>
<dbReference type="AlphaFoldDB" id="A0A5C5FUQ3"/>
<proteinExistence type="predicted"/>